<evidence type="ECO:0000313" key="2">
    <source>
        <dbReference type="EMBL" id="KAE8076420.1"/>
    </source>
</evidence>
<dbReference type="AlphaFoldDB" id="A0A5N6RF36"/>
<evidence type="ECO:0000313" key="3">
    <source>
        <dbReference type="Proteomes" id="UP000327013"/>
    </source>
</evidence>
<name>A0A5N6RF36_9ROSI</name>
<keyword evidence="3" id="KW-1185">Reference proteome</keyword>
<dbReference type="EMBL" id="CM017326">
    <property type="protein sequence ID" value="KAE8076420.1"/>
    <property type="molecule type" value="Genomic_DNA"/>
</dbReference>
<sequence length="344" mass="36380">MEQPATKELPESSLSRVSKFILSKPGTDQADKSIDHSRRPRDGTLMAVEAEIGRLEAAIAFGQARIEPEMAEKGVSLLTEPVGDDAEDLTGDSQWADKGSGAPVVVEGRGLVHGLASEGQTMTTGSVVGGRELVTTGEEGNLGEGEQNTAMVVYTGVAREGHAMWGNWKGIHQCLQSGPGVVFSPDMGPVSSPDVEDSLTMAEDKALELSDSSSPLSGISNECSSSFFGVMLPCLGSPGYAESNLIGAATAAKLLAVSTRKSSLEDSHAWFFGWLRAGVQHDERLLAKLNVIVERTSSANLVALSSICSREMLRMQEELASLDVESRQALAISWPSLQACSGKE</sequence>
<dbReference type="Proteomes" id="UP000327013">
    <property type="component" value="Chromosome 6"/>
</dbReference>
<feature type="compositionally biased region" description="Basic and acidic residues" evidence="1">
    <location>
        <begin position="29"/>
        <end position="42"/>
    </location>
</feature>
<feature type="region of interest" description="Disordered" evidence="1">
    <location>
        <begin position="1"/>
        <end position="42"/>
    </location>
</feature>
<protein>
    <submittedName>
        <fullName evidence="2">Uncharacterized protein</fullName>
    </submittedName>
</protein>
<accession>A0A5N6RF36</accession>
<organism evidence="2 3">
    <name type="scientific">Carpinus fangiana</name>
    <dbReference type="NCBI Taxonomy" id="176857"/>
    <lineage>
        <taxon>Eukaryota</taxon>
        <taxon>Viridiplantae</taxon>
        <taxon>Streptophyta</taxon>
        <taxon>Embryophyta</taxon>
        <taxon>Tracheophyta</taxon>
        <taxon>Spermatophyta</taxon>
        <taxon>Magnoliopsida</taxon>
        <taxon>eudicotyledons</taxon>
        <taxon>Gunneridae</taxon>
        <taxon>Pentapetalae</taxon>
        <taxon>rosids</taxon>
        <taxon>fabids</taxon>
        <taxon>Fagales</taxon>
        <taxon>Betulaceae</taxon>
        <taxon>Carpinus</taxon>
    </lineage>
</organism>
<gene>
    <name evidence="2" type="ORF">FH972_015076</name>
</gene>
<reference evidence="2 3" key="1">
    <citation type="submission" date="2019-06" db="EMBL/GenBank/DDBJ databases">
        <title>A chromosomal-level reference genome of Carpinus fangiana (Coryloideae, Betulaceae).</title>
        <authorList>
            <person name="Yang X."/>
            <person name="Wang Z."/>
            <person name="Zhang L."/>
            <person name="Hao G."/>
            <person name="Liu J."/>
            <person name="Yang Y."/>
        </authorList>
    </citation>
    <scope>NUCLEOTIDE SEQUENCE [LARGE SCALE GENOMIC DNA]</scope>
    <source>
        <strain evidence="2">Cfa_2016G</strain>
        <tissue evidence="2">Leaf</tissue>
    </source>
</reference>
<evidence type="ECO:0000256" key="1">
    <source>
        <dbReference type="SAM" id="MobiDB-lite"/>
    </source>
</evidence>
<proteinExistence type="predicted"/>